<reference evidence="6" key="2">
    <citation type="submission" date="2019-01" db="UniProtKB">
        <authorList>
            <consortium name="EnsemblPlants"/>
        </authorList>
    </citation>
    <scope>IDENTIFICATION</scope>
    <source>
        <strain evidence="6">cv. Heinz 1706</strain>
    </source>
</reference>
<evidence type="ECO:0000256" key="4">
    <source>
        <dbReference type="RuleBase" id="RU367031"/>
    </source>
</evidence>
<comment type="subcellular location">
    <subcellularLocation>
        <location evidence="4">Nucleus</location>
    </subcellularLocation>
</comment>
<keyword evidence="2 4" id="KW-0238">DNA-binding</keyword>
<dbReference type="GO" id="GO:0005634">
    <property type="term" value="C:nucleus"/>
    <property type="evidence" value="ECO:0007669"/>
    <property type="project" value="UniProtKB-SubCell"/>
</dbReference>
<dbReference type="Proteomes" id="UP000004994">
    <property type="component" value="Chromosome 4"/>
</dbReference>
<evidence type="ECO:0000256" key="1">
    <source>
        <dbReference type="ARBA" id="ARBA00023015"/>
    </source>
</evidence>
<dbReference type="PROSITE" id="PS51742">
    <property type="entry name" value="PPC"/>
    <property type="match status" value="1"/>
</dbReference>
<keyword evidence="4" id="KW-0539">Nucleus</keyword>
<reference evidence="6" key="1">
    <citation type="journal article" date="2012" name="Nature">
        <title>The tomato genome sequence provides insights into fleshy fruit evolution.</title>
        <authorList>
            <consortium name="Tomato Genome Consortium"/>
        </authorList>
    </citation>
    <scope>NUCLEOTIDE SEQUENCE [LARGE SCALE GENOMIC DNA]</scope>
    <source>
        <strain evidence="6">cv. Heinz 1706</strain>
    </source>
</reference>
<sequence length="114" mass="12146">MDSQKTSVGAKIIQTSSNHGELFGVVGKTQVIYVKTGEDILSKIMTLSQQGPMKICVHSATGGIRNVALQESATGGGIVTYEVRSYCSWWLRCMKADSCYSGTGVILTILILGA</sequence>
<comment type="domain">
    <text evidence="4">The PPC domain mediates interactions between AHL proteins.</text>
</comment>
<organism evidence="6">
    <name type="scientific">Solanum lycopersicum</name>
    <name type="common">Tomato</name>
    <name type="synonym">Lycopersicon esculentum</name>
    <dbReference type="NCBI Taxonomy" id="4081"/>
    <lineage>
        <taxon>Eukaryota</taxon>
        <taxon>Viridiplantae</taxon>
        <taxon>Streptophyta</taxon>
        <taxon>Embryophyta</taxon>
        <taxon>Tracheophyta</taxon>
        <taxon>Spermatophyta</taxon>
        <taxon>Magnoliopsida</taxon>
        <taxon>eudicotyledons</taxon>
        <taxon>Gunneridae</taxon>
        <taxon>Pentapetalae</taxon>
        <taxon>asterids</taxon>
        <taxon>lamiids</taxon>
        <taxon>Solanales</taxon>
        <taxon>Solanaceae</taxon>
        <taxon>Solanoideae</taxon>
        <taxon>Solaneae</taxon>
        <taxon>Solanum</taxon>
        <taxon>Solanum subgen. Lycopersicon</taxon>
    </lineage>
</organism>
<dbReference type="Gene3D" id="3.30.1330.80">
    <property type="entry name" value="Hypothetical protein, similar to alpha- acetolactate decarboxylase, domain 2"/>
    <property type="match status" value="1"/>
</dbReference>
<dbReference type="InParanoid" id="A0A3Q7G4L1"/>
<dbReference type="InterPro" id="IPR005175">
    <property type="entry name" value="PPC_dom"/>
</dbReference>
<feature type="domain" description="PPC" evidence="5">
    <location>
        <begin position="24"/>
        <end position="114"/>
    </location>
</feature>
<keyword evidence="1 4" id="KW-0805">Transcription regulation</keyword>
<evidence type="ECO:0000256" key="2">
    <source>
        <dbReference type="ARBA" id="ARBA00023125"/>
    </source>
</evidence>
<proteinExistence type="predicted"/>
<dbReference type="SUPFAM" id="SSF117856">
    <property type="entry name" value="AF0104/ALDC/Ptd012-like"/>
    <property type="match status" value="1"/>
</dbReference>
<comment type="function">
    <text evidence="4">Transcription factor that specifically binds AT-rich DNA sequences related to the nuclear matrix attachment regions (MARs).</text>
</comment>
<dbReference type="Pfam" id="PF03479">
    <property type="entry name" value="PCC"/>
    <property type="match status" value="1"/>
</dbReference>
<dbReference type="EnsemblPlants" id="Solyc04g053096.1.1">
    <property type="protein sequence ID" value="Solyc04g053096.1.1"/>
    <property type="gene ID" value="Solyc04g053096.1"/>
</dbReference>
<protein>
    <recommendedName>
        <fullName evidence="4">AT-hook motif nuclear-localized protein</fullName>
    </recommendedName>
</protein>
<name>A0A3Q7G4L1_SOLLC</name>
<dbReference type="GO" id="GO:0003680">
    <property type="term" value="F:minor groove of adenine-thymine-rich DNA binding"/>
    <property type="evidence" value="ECO:0007669"/>
    <property type="project" value="UniProtKB-UniRule"/>
</dbReference>
<evidence type="ECO:0000256" key="3">
    <source>
        <dbReference type="ARBA" id="ARBA00023163"/>
    </source>
</evidence>
<keyword evidence="3 4" id="KW-0804">Transcription</keyword>
<dbReference type="InterPro" id="IPR039605">
    <property type="entry name" value="AHL"/>
</dbReference>
<dbReference type="AlphaFoldDB" id="A0A3Q7G4L1"/>
<evidence type="ECO:0000259" key="5">
    <source>
        <dbReference type="PROSITE" id="PS51742"/>
    </source>
</evidence>
<dbReference type="STRING" id="4081.A0A3Q7G4L1"/>
<dbReference type="PANTHER" id="PTHR31500">
    <property type="entry name" value="AT-HOOK MOTIF NUCLEAR-LOCALIZED PROTEIN 9"/>
    <property type="match status" value="1"/>
</dbReference>
<keyword evidence="7" id="KW-1185">Reference proteome</keyword>
<dbReference type="PANTHER" id="PTHR31500:SF57">
    <property type="entry name" value="AT-HOOK MOTIF NUCLEAR-LOCALIZED PROTEIN 10"/>
    <property type="match status" value="1"/>
</dbReference>
<dbReference type="Gramene" id="Solyc04g053096.1.1">
    <property type="protein sequence ID" value="Solyc04g053096.1.1"/>
    <property type="gene ID" value="Solyc04g053096.1"/>
</dbReference>
<accession>A0A3Q7G4L1</accession>
<evidence type="ECO:0000313" key="6">
    <source>
        <dbReference type="EnsemblPlants" id="Solyc04g053096.1.1"/>
    </source>
</evidence>
<evidence type="ECO:0000313" key="7">
    <source>
        <dbReference type="Proteomes" id="UP000004994"/>
    </source>
</evidence>